<gene>
    <name evidence="2" type="ORF">GGX14DRAFT_568744</name>
</gene>
<keyword evidence="3" id="KW-1185">Reference proteome</keyword>
<dbReference type="AlphaFoldDB" id="A0AAD6Y7C1"/>
<keyword evidence="1" id="KW-0732">Signal</keyword>
<protein>
    <recommendedName>
        <fullName evidence="4">Hydrophobin</fullName>
    </recommendedName>
</protein>
<organism evidence="2 3">
    <name type="scientific">Mycena pura</name>
    <dbReference type="NCBI Taxonomy" id="153505"/>
    <lineage>
        <taxon>Eukaryota</taxon>
        <taxon>Fungi</taxon>
        <taxon>Dikarya</taxon>
        <taxon>Basidiomycota</taxon>
        <taxon>Agaricomycotina</taxon>
        <taxon>Agaricomycetes</taxon>
        <taxon>Agaricomycetidae</taxon>
        <taxon>Agaricales</taxon>
        <taxon>Marasmiineae</taxon>
        <taxon>Mycenaceae</taxon>
        <taxon>Mycena</taxon>
    </lineage>
</organism>
<sequence length="123" mass="12664">MFPKLSLLVTSLMVALAVAKYPPAPLGTVNLCCSIVATSSNVIISTLANLFGVSLSGLGVTGNIGFNCCPINDLGNQWYDSAHPVAVLPADDLLCSSNTAVNCDASPLDPRGLFYGGCVPISF</sequence>
<proteinExistence type="predicted"/>
<accession>A0AAD6Y7C1</accession>
<evidence type="ECO:0008006" key="4">
    <source>
        <dbReference type="Google" id="ProtNLM"/>
    </source>
</evidence>
<dbReference type="Proteomes" id="UP001219525">
    <property type="component" value="Unassembled WGS sequence"/>
</dbReference>
<feature type="chain" id="PRO_5042141579" description="Hydrophobin" evidence="1">
    <location>
        <begin position="20"/>
        <end position="123"/>
    </location>
</feature>
<dbReference type="CDD" id="cd23507">
    <property type="entry name" value="hydrophobin_I"/>
    <property type="match status" value="1"/>
</dbReference>
<evidence type="ECO:0000313" key="2">
    <source>
        <dbReference type="EMBL" id="KAJ7205406.1"/>
    </source>
</evidence>
<reference evidence="2" key="1">
    <citation type="submission" date="2023-03" db="EMBL/GenBank/DDBJ databases">
        <title>Massive genome expansion in bonnet fungi (Mycena s.s.) driven by repeated elements and novel gene families across ecological guilds.</title>
        <authorList>
            <consortium name="Lawrence Berkeley National Laboratory"/>
            <person name="Harder C.B."/>
            <person name="Miyauchi S."/>
            <person name="Viragh M."/>
            <person name="Kuo A."/>
            <person name="Thoen E."/>
            <person name="Andreopoulos B."/>
            <person name="Lu D."/>
            <person name="Skrede I."/>
            <person name="Drula E."/>
            <person name="Henrissat B."/>
            <person name="Morin E."/>
            <person name="Kohler A."/>
            <person name="Barry K."/>
            <person name="LaButti K."/>
            <person name="Morin E."/>
            <person name="Salamov A."/>
            <person name="Lipzen A."/>
            <person name="Mereny Z."/>
            <person name="Hegedus B."/>
            <person name="Baldrian P."/>
            <person name="Stursova M."/>
            <person name="Weitz H."/>
            <person name="Taylor A."/>
            <person name="Grigoriev I.V."/>
            <person name="Nagy L.G."/>
            <person name="Martin F."/>
            <person name="Kauserud H."/>
        </authorList>
    </citation>
    <scope>NUCLEOTIDE SEQUENCE</scope>
    <source>
        <strain evidence="2">9144</strain>
    </source>
</reference>
<dbReference type="EMBL" id="JARJCW010000043">
    <property type="protein sequence ID" value="KAJ7205406.1"/>
    <property type="molecule type" value="Genomic_DNA"/>
</dbReference>
<comment type="caution">
    <text evidence="2">The sequence shown here is derived from an EMBL/GenBank/DDBJ whole genome shotgun (WGS) entry which is preliminary data.</text>
</comment>
<evidence type="ECO:0000256" key="1">
    <source>
        <dbReference type="SAM" id="SignalP"/>
    </source>
</evidence>
<evidence type="ECO:0000313" key="3">
    <source>
        <dbReference type="Proteomes" id="UP001219525"/>
    </source>
</evidence>
<feature type="signal peptide" evidence="1">
    <location>
        <begin position="1"/>
        <end position="19"/>
    </location>
</feature>
<name>A0AAD6Y7C1_9AGAR</name>